<dbReference type="InterPro" id="IPR013328">
    <property type="entry name" value="6PGD_dom2"/>
</dbReference>
<evidence type="ECO:0000256" key="3">
    <source>
        <dbReference type="ARBA" id="ARBA00022857"/>
    </source>
</evidence>
<keyword evidence="4 9" id="KW-0560">Oxidoreductase</keyword>
<sequence>MDIAVLGGGSWGITLSRLLDEAGHRVRLWELYPEVIDELKTRREHSKVLPGIKVPERVIITGEEKEAVEGATHILLCVPSHGVRDTLIKISPHIGNDAVVISGAKGIETDTLMRMSEVIENVLGERVKVGALSGPSHAEEVSRRMPTTVVASSKDIDVAEEIQRIFMLDYFRVYTNTDITGVELGGALKNIIAIAAGGVDGMGFGDNTKGALLTRIEMPITEEVYKALYEDKEPRKVIYDLMTRKAKSEMEYEV</sequence>
<dbReference type="AlphaFoldDB" id="A0A1W9S3W7"/>
<keyword evidence="8" id="KW-1208">Phospholipid metabolism</keyword>
<evidence type="ECO:0000256" key="8">
    <source>
        <dbReference type="ARBA" id="ARBA00023264"/>
    </source>
</evidence>
<dbReference type="SUPFAM" id="SSF51735">
    <property type="entry name" value="NAD(P)-binding Rossmann-fold domains"/>
    <property type="match status" value="1"/>
</dbReference>
<evidence type="ECO:0000256" key="2">
    <source>
        <dbReference type="ARBA" id="ARBA00022516"/>
    </source>
</evidence>
<evidence type="ECO:0000256" key="6">
    <source>
        <dbReference type="ARBA" id="ARBA00023098"/>
    </source>
</evidence>
<dbReference type="Gene3D" id="3.40.50.720">
    <property type="entry name" value="NAD(P)-binding Rossmann-like Domain"/>
    <property type="match status" value="1"/>
</dbReference>
<dbReference type="Pfam" id="PF01210">
    <property type="entry name" value="NAD_Gly3P_dh_N"/>
    <property type="match status" value="1"/>
</dbReference>
<keyword evidence="3" id="KW-0521">NADP</keyword>
<keyword evidence="6" id="KW-0443">Lipid metabolism</keyword>
<evidence type="ECO:0000256" key="1">
    <source>
        <dbReference type="ARBA" id="ARBA00011009"/>
    </source>
</evidence>
<dbReference type="GO" id="GO:0051287">
    <property type="term" value="F:NAD binding"/>
    <property type="evidence" value="ECO:0007669"/>
    <property type="project" value="InterPro"/>
</dbReference>
<keyword evidence="7" id="KW-0594">Phospholipid biosynthesis</keyword>
<comment type="similarity">
    <text evidence="1 9">Belongs to the NAD-dependent glycerol-3-phosphate dehydrogenase family.</text>
</comment>
<name>A0A1W9S3W7_9BACT</name>
<dbReference type="Pfam" id="PF07479">
    <property type="entry name" value="NAD_Gly3P_dh_C"/>
    <property type="match status" value="1"/>
</dbReference>
<dbReference type="PANTHER" id="PTHR11728:SF1">
    <property type="entry name" value="GLYCEROL-3-PHOSPHATE DEHYDROGENASE [NAD(+)] 2, CHLOROPLASTIC"/>
    <property type="match status" value="1"/>
</dbReference>
<evidence type="ECO:0000313" key="13">
    <source>
        <dbReference type="EMBL" id="OQX90990.1"/>
    </source>
</evidence>
<accession>A0A1W9S3W7</accession>
<dbReference type="NCBIfam" id="NF000942">
    <property type="entry name" value="PRK00094.1-4"/>
    <property type="match status" value="1"/>
</dbReference>
<dbReference type="Proteomes" id="UP000192611">
    <property type="component" value="Unassembled WGS sequence"/>
</dbReference>
<dbReference type="GO" id="GO:0046168">
    <property type="term" value="P:glycerol-3-phosphate catabolic process"/>
    <property type="evidence" value="ECO:0007669"/>
    <property type="project" value="InterPro"/>
</dbReference>
<dbReference type="InterPro" id="IPR006168">
    <property type="entry name" value="G3P_DH_NAD-dep"/>
</dbReference>
<dbReference type="InterPro" id="IPR036291">
    <property type="entry name" value="NAD(P)-bd_dom_sf"/>
</dbReference>
<keyword evidence="5 9" id="KW-0520">NAD</keyword>
<comment type="catalytic activity">
    <reaction evidence="10">
        <text>sn-glycerol 3-phosphate + NADP(+) = dihydroxyacetone phosphate + NADPH + H(+)</text>
        <dbReference type="Rhea" id="RHEA:11096"/>
        <dbReference type="ChEBI" id="CHEBI:15378"/>
        <dbReference type="ChEBI" id="CHEBI:57597"/>
        <dbReference type="ChEBI" id="CHEBI:57642"/>
        <dbReference type="ChEBI" id="CHEBI:57783"/>
        <dbReference type="ChEBI" id="CHEBI:58349"/>
        <dbReference type="EC" id="1.1.1.94"/>
    </reaction>
</comment>
<dbReference type="FunFam" id="3.40.50.720:FF:000019">
    <property type="entry name" value="Glycerol-3-phosphate dehydrogenase [NAD(P)+]"/>
    <property type="match status" value="1"/>
</dbReference>
<dbReference type="InterPro" id="IPR006109">
    <property type="entry name" value="G3P_DH_NAD-dep_C"/>
</dbReference>
<evidence type="ECO:0000256" key="10">
    <source>
        <dbReference type="RuleBase" id="RU000439"/>
    </source>
</evidence>
<organism evidence="13 14">
    <name type="scientific">Candidatus Coatesbacteria bacterium 4484_99</name>
    <dbReference type="NCBI Taxonomy" id="1970774"/>
    <lineage>
        <taxon>Bacteria</taxon>
        <taxon>Candidatus Coatesiibacteriota</taxon>
    </lineage>
</organism>
<evidence type="ECO:0000313" key="14">
    <source>
        <dbReference type="Proteomes" id="UP000192611"/>
    </source>
</evidence>
<evidence type="ECO:0000256" key="9">
    <source>
        <dbReference type="RuleBase" id="RU000437"/>
    </source>
</evidence>
<dbReference type="PANTHER" id="PTHR11728">
    <property type="entry name" value="GLYCEROL-3-PHOSPHATE DEHYDROGENASE"/>
    <property type="match status" value="1"/>
</dbReference>
<comment type="caution">
    <text evidence="13">The sequence shown here is derived from an EMBL/GenBank/DDBJ whole genome shotgun (WGS) entry which is preliminary data.</text>
</comment>
<dbReference type="GO" id="GO:0005829">
    <property type="term" value="C:cytosol"/>
    <property type="evidence" value="ECO:0007669"/>
    <property type="project" value="TreeGrafter"/>
</dbReference>
<evidence type="ECO:0000259" key="11">
    <source>
        <dbReference type="Pfam" id="PF01210"/>
    </source>
</evidence>
<dbReference type="GO" id="GO:0008654">
    <property type="term" value="P:phospholipid biosynthetic process"/>
    <property type="evidence" value="ECO:0007669"/>
    <property type="project" value="UniProtKB-KW"/>
</dbReference>
<dbReference type="EC" id="1.1.1.94" evidence="10"/>
<feature type="domain" description="Glycerol-3-phosphate dehydrogenase NAD-dependent C-terminal" evidence="12">
    <location>
        <begin position="178"/>
        <end position="215"/>
    </location>
</feature>
<feature type="domain" description="Glycerol-3-phosphate dehydrogenase NAD-dependent N-terminal" evidence="11">
    <location>
        <begin position="3"/>
        <end position="158"/>
    </location>
</feature>
<protein>
    <recommendedName>
        <fullName evidence="10">Glycerol-3-phosphate dehydrogenase</fullName>
        <ecNumber evidence="10">1.1.1.94</ecNumber>
    </recommendedName>
</protein>
<dbReference type="PRINTS" id="PR00077">
    <property type="entry name" value="GPDHDRGNASE"/>
</dbReference>
<dbReference type="Gene3D" id="1.10.1040.10">
    <property type="entry name" value="N-(1-d-carboxylethyl)-l-norvaline Dehydrogenase, domain 2"/>
    <property type="match status" value="1"/>
</dbReference>
<evidence type="ECO:0000259" key="12">
    <source>
        <dbReference type="Pfam" id="PF07479"/>
    </source>
</evidence>
<keyword evidence="2" id="KW-0444">Lipid biosynthesis</keyword>
<proteinExistence type="inferred from homology"/>
<gene>
    <name evidence="13" type="ORF">B6D57_01370</name>
</gene>
<dbReference type="GO" id="GO:0005975">
    <property type="term" value="P:carbohydrate metabolic process"/>
    <property type="evidence" value="ECO:0007669"/>
    <property type="project" value="InterPro"/>
</dbReference>
<evidence type="ECO:0000256" key="4">
    <source>
        <dbReference type="ARBA" id="ARBA00023002"/>
    </source>
</evidence>
<evidence type="ECO:0000256" key="7">
    <source>
        <dbReference type="ARBA" id="ARBA00023209"/>
    </source>
</evidence>
<reference evidence="14" key="1">
    <citation type="submission" date="2017-03" db="EMBL/GenBank/DDBJ databases">
        <title>Novel pathways for hydrocarbon cycling and metabolic interdependencies in hydrothermal sediment communities.</title>
        <authorList>
            <person name="Dombrowski N."/>
            <person name="Seitz K."/>
            <person name="Teske A."/>
            <person name="Baker B."/>
        </authorList>
    </citation>
    <scope>NUCLEOTIDE SEQUENCE [LARGE SCALE GENOMIC DNA]</scope>
</reference>
<dbReference type="SUPFAM" id="SSF48179">
    <property type="entry name" value="6-phosphogluconate dehydrogenase C-terminal domain-like"/>
    <property type="match status" value="1"/>
</dbReference>
<dbReference type="InterPro" id="IPR008927">
    <property type="entry name" value="6-PGluconate_DH-like_C_sf"/>
</dbReference>
<dbReference type="EMBL" id="NATQ01000017">
    <property type="protein sequence ID" value="OQX90990.1"/>
    <property type="molecule type" value="Genomic_DNA"/>
</dbReference>
<dbReference type="GO" id="GO:0141153">
    <property type="term" value="F:glycerol-3-phosphate dehydrogenase (NADP+) activity"/>
    <property type="evidence" value="ECO:0007669"/>
    <property type="project" value="RHEA"/>
</dbReference>
<evidence type="ECO:0000256" key="5">
    <source>
        <dbReference type="ARBA" id="ARBA00023027"/>
    </source>
</evidence>
<dbReference type="InterPro" id="IPR011128">
    <property type="entry name" value="G3P_DH_NAD-dep_N"/>
</dbReference>